<dbReference type="Pfam" id="PF07995">
    <property type="entry name" value="GSDH"/>
    <property type="match status" value="2"/>
</dbReference>
<dbReference type="Pfam" id="PF18911">
    <property type="entry name" value="PKD_4"/>
    <property type="match status" value="1"/>
</dbReference>
<protein>
    <submittedName>
        <fullName evidence="4">PKD domain-containing protein</fullName>
    </submittedName>
</protein>
<dbReference type="EMBL" id="CP034550">
    <property type="protein sequence ID" value="QFZ19874.1"/>
    <property type="molecule type" value="Genomic_DNA"/>
</dbReference>
<sequence length="763" mass="79439">MRLLRRSRRRPSPRSRRWTAASAAAVVLAATAVALPPTAGAAVPTGFTDTLAIGGLSSPTAVSFAADGRVFIGEKSGLIKVYDSLADTTPTTFADLRPQTQDFWDRGLLGLALDPQFPTRPYVYALYTYDAVPGGTHPRWGDQCPTPPGATDQGCVVTARVSKLTMGAGGTMTAEQPLITDWCQQYPSHSIGTVAFGPDGALYVGGGDGASFNFTDYGQVGNPCADPPSPAGTNLTAPTARGGALRSQSVRRPSGEPVTLDGTIIRIDPDTGAGLPGNPFASSTDANARRVIAYGMRNQFRFGFRPGTEELWAGDVGWNTWEEINRVADVNDATAENFGWPCYEGGGRQGGYDGANLDLCESLYTGAGQTAPHYTYNHSAKVVASDPCPTGGSSISGIAFESTSNYPAAYDGALFFADSSRGCIWAMQTTNGLPDPAKLVPFVTGVNVPVQVTTGPGGDLFYIALGAGQLRRVSYTGANQAPTAVATATPQSGAAPLTVQFSGTGSTDPDPGDVLGYAWDLDGDGQYDDSTSATPTHTYTTQATVTVGLRVTDQAGASGTATVTVTVGAPVAQDPVPVIDTPTAPLNWTVGQTVPFTGHATDPQDGALPASALSWRLSIQHCAANGTCHEHVVQNWSGIASGSFVAPDHEYPSYLELSLTATDSSGRSVTTTRRLDPRTVQLTFATNPSGLQLSVGGTAQATPFTRTVIVGSNNSISAPSPQPGPLFFRYRFANWSDGGAQTHNVVAPATATTYQANFSLCAC</sequence>
<evidence type="ECO:0000256" key="1">
    <source>
        <dbReference type="SAM" id="MobiDB-lite"/>
    </source>
</evidence>
<dbReference type="SUPFAM" id="SSF50952">
    <property type="entry name" value="Soluble quinoprotein glucose dehydrogenase"/>
    <property type="match status" value="1"/>
</dbReference>
<dbReference type="SUPFAM" id="SSF49299">
    <property type="entry name" value="PKD domain"/>
    <property type="match status" value="1"/>
</dbReference>
<dbReference type="InterPro" id="IPR022409">
    <property type="entry name" value="PKD/Chitinase_dom"/>
</dbReference>
<feature type="domain" description="PKD" evidence="3">
    <location>
        <begin position="482"/>
        <end position="574"/>
    </location>
</feature>
<reference evidence="5" key="1">
    <citation type="journal article" date="2021" name="Curr. Microbiol.">
        <title>Complete genome of nocamycin-producing strain Saccharothrix syringae NRRL B-16468 reveals the biosynthetic potential for secondary metabolites.</title>
        <authorList>
            <person name="Mo X."/>
            <person name="Yang S."/>
        </authorList>
    </citation>
    <scope>NUCLEOTIDE SEQUENCE [LARGE SCALE GENOMIC DNA]</scope>
    <source>
        <strain evidence="5">ATCC 51364 / DSM 43886 / JCM 6844 / KCTC 9398 / NBRC 14523 / NRRL B-16468 / INA 2240</strain>
    </source>
</reference>
<keyword evidence="5" id="KW-1185">Reference proteome</keyword>
<dbReference type="KEGG" id="ssyi:EKG83_22765"/>
<accession>A0A5Q0H1X8</accession>
<dbReference type="InterPro" id="IPR012938">
    <property type="entry name" value="Glc/Sorbosone_DH"/>
</dbReference>
<dbReference type="AlphaFoldDB" id="A0A5Q0H1X8"/>
<evidence type="ECO:0000256" key="2">
    <source>
        <dbReference type="SAM" id="SignalP"/>
    </source>
</evidence>
<dbReference type="PANTHER" id="PTHR19328">
    <property type="entry name" value="HEDGEHOG-INTERACTING PROTEIN"/>
    <property type="match status" value="1"/>
</dbReference>
<dbReference type="SMART" id="SM00089">
    <property type="entry name" value="PKD"/>
    <property type="match status" value="1"/>
</dbReference>
<dbReference type="Gene3D" id="2.60.40.10">
    <property type="entry name" value="Immunoglobulins"/>
    <property type="match status" value="1"/>
</dbReference>
<dbReference type="InterPro" id="IPR000601">
    <property type="entry name" value="PKD_dom"/>
</dbReference>
<evidence type="ECO:0000259" key="3">
    <source>
        <dbReference type="PROSITE" id="PS50093"/>
    </source>
</evidence>
<dbReference type="InterPro" id="IPR011042">
    <property type="entry name" value="6-blade_b-propeller_TolB-like"/>
</dbReference>
<dbReference type="OrthoDB" id="159306at2"/>
<dbReference type="InterPro" id="IPR013783">
    <property type="entry name" value="Ig-like_fold"/>
</dbReference>
<gene>
    <name evidence="4" type="ORF">EKG83_22765</name>
</gene>
<dbReference type="PROSITE" id="PS50093">
    <property type="entry name" value="PKD"/>
    <property type="match status" value="1"/>
</dbReference>
<organism evidence="4 5">
    <name type="scientific">Saccharothrix syringae</name>
    <name type="common">Nocardiopsis syringae</name>
    <dbReference type="NCBI Taxonomy" id="103733"/>
    <lineage>
        <taxon>Bacteria</taxon>
        <taxon>Bacillati</taxon>
        <taxon>Actinomycetota</taxon>
        <taxon>Actinomycetes</taxon>
        <taxon>Pseudonocardiales</taxon>
        <taxon>Pseudonocardiaceae</taxon>
        <taxon>Saccharothrix</taxon>
    </lineage>
</organism>
<dbReference type="GO" id="GO:0005975">
    <property type="term" value="P:carbohydrate metabolic process"/>
    <property type="evidence" value="ECO:0007669"/>
    <property type="project" value="UniProtKB-ARBA"/>
</dbReference>
<feature type="region of interest" description="Disordered" evidence="1">
    <location>
        <begin position="228"/>
        <end position="260"/>
    </location>
</feature>
<name>A0A5Q0H1X8_SACSY</name>
<feature type="chain" id="PRO_5024822541" evidence="2">
    <location>
        <begin position="42"/>
        <end position="763"/>
    </location>
</feature>
<dbReference type="Gene3D" id="2.120.10.30">
    <property type="entry name" value="TolB, C-terminal domain"/>
    <property type="match status" value="1"/>
</dbReference>
<proteinExistence type="predicted"/>
<keyword evidence="2" id="KW-0732">Signal</keyword>
<dbReference type="CDD" id="cd00146">
    <property type="entry name" value="PKD"/>
    <property type="match status" value="1"/>
</dbReference>
<evidence type="ECO:0000313" key="5">
    <source>
        <dbReference type="Proteomes" id="UP000325787"/>
    </source>
</evidence>
<feature type="signal peptide" evidence="2">
    <location>
        <begin position="1"/>
        <end position="41"/>
    </location>
</feature>
<dbReference type="InterPro" id="IPR011041">
    <property type="entry name" value="Quinoprot_gluc/sorb_DH_b-prop"/>
</dbReference>
<evidence type="ECO:0000313" key="4">
    <source>
        <dbReference type="EMBL" id="QFZ19874.1"/>
    </source>
</evidence>
<dbReference type="PANTHER" id="PTHR19328:SF13">
    <property type="entry name" value="HIPL1 PROTEIN"/>
    <property type="match status" value="1"/>
</dbReference>
<dbReference type="InterPro" id="IPR035986">
    <property type="entry name" value="PKD_dom_sf"/>
</dbReference>
<dbReference type="Proteomes" id="UP000325787">
    <property type="component" value="Chromosome"/>
</dbReference>